<comment type="caution">
    <text evidence="1">The sequence shown here is derived from an EMBL/GenBank/DDBJ whole genome shotgun (WGS) entry which is preliminary data.</text>
</comment>
<dbReference type="AlphaFoldDB" id="A0A1F6TPG1"/>
<sequence>MKKFFVVTDDKTIMKRRPFSIIESFANIVKKPEDATDILVISGDGGMLSAINNFRDLGKPFCGLNIGHTGFLMNKITMLALREIAADQTVAVCLKLLECRAFSKQGEIIISHAFNDFYFERAGSQTAKIKITVDRKVRFSSLICDGALICTQAGSTAYNASAGGVILPIETEAMVLTGICPAIFHHWRSSLLASDSVVLLEALEIEKRQVRFMCDGREIPGIIKAEIRYSDIIVKLKFAKSQRFREKVLQLQF</sequence>
<dbReference type="InterPro" id="IPR017438">
    <property type="entry name" value="ATP-NAD_kinase_N"/>
</dbReference>
<dbReference type="InterPro" id="IPR016064">
    <property type="entry name" value="NAD/diacylglycerol_kinase_sf"/>
</dbReference>
<dbReference type="Gene3D" id="3.40.50.10330">
    <property type="entry name" value="Probable inorganic polyphosphate/atp-NAD kinase, domain 1"/>
    <property type="match status" value="1"/>
</dbReference>
<dbReference type="EMBL" id="MFTD01000008">
    <property type="protein sequence ID" value="OGI46939.1"/>
    <property type="molecule type" value="Genomic_DNA"/>
</dbReference>
<dbReference type="Pfam" id="PF20143">
    <property type="entry name" value="NAD_kinase_C"/>
    <property type="match status" value="1"/>
</dbReference>
<evidence type="ECO:0000313" key="2">
    <source>
        <dbReference type="Proteomes" id="UP000176484"/>
    </source>
</evidence>
<dbReference type="SUPFAM" id="SSF111331">
    <property type="entry name" value="NAD kinase/diacylglycerol kinase-like"/>
    <property type="match status" value="1"/>
</dbReference>
<dbReference type="Gene3D" id="2.60.200.30">
    <property type="entry name" value="Probable inorganic polyphosphate/atp-NAD kinase, domain 2"/>
    <property type="match status" value="1"/>
</dbReference>
<dbReference type="GO" id="GO:0019674">
    <property type="term" value="P:NAD+ metabolic process"/>
    <property type="evidence" value="ECO:0007669"/>
    <property type="project" value="InterPro"/>
</dbReference>
<organism evidence="1 2">
    <name type="scientific">Candidatus Nomurabacteria bacterium GWB1_40_6</name>
    <dbReference type="NCBI Taxonomy" id="1801727"/>
    <lineage>
        <taxon>Bacteria</taxon>
        <taxon>Candidatus Nomuraibacteriota</taxon>
    </lineage>
</organism>
<protein>
    <recommendedName>
        <fullName evidence="3">NAD kinase</fullName>
    </recommendedName>
</protein>
<dbReference type="GO" id="GO:0003951">
    <property type="term" value="F:NAD+ kinase activity"/>
    <property type="evidence" value="ECO:0007669"/>
    <property type="project" value="InterPro"/>
</dbReference>
<dbReference type="Proteomes" id="UP000176484">
    <property type="component" value="Unassembled WGS sequence"/>
</dbReference>
<gene>
    <name evidence="1" type="ORF">A2121_01755</name>
</gene>
<evidence type="ECO:0008006" key="3">
    <source>
        <dbReference type="Google" id="ProtNLM"/>
    </source>
</evidence>
<proteinExistence type="predicted"/>
<accession>A0A1F6TPG1</accession>
<name>A0A1F6TPG1_9BACT</name>
<dbReference type="InterPro" id="IPR017437">
    <property type="entry name" value="ATP-NAD_kinase_PpnK-typ_C"/>
</dbReference>
<reference evidence="1 2" key="1">
    <citation type="journal article" date="2016" name="Nat. Commun.">
        <title>Thousands of microbial genomes shed light on interconnected biogeochemical processes in an aquifer system.</title>
        <authorList>
            <person name="Anantharaman K."/>
            <person name="Brown C.T."/>
            <person name="Hug L.A."/>
            <person name="Sharon I."/>
            <person name="Castelle C.J."/>
            <person name="Probst A.J."/>
            <person name="Thomas B.C."/>
            <person name="Singh A."/>
            <person name="Wilkins M.J."/>
            <person name="Karaoz U."/>
            <person name="Brodie E.L."/>
            <person name="Williams K.H."/>
            <person name="Hubbard S.S."/>
            <person name="Banfield J.F."/>
        </authorList>
    </citation>
    <scope>NUCLEOTIDE SEQUENCE [LARGE SCALE GENOMIC DNA]</scope>
</reference>
<dbReference type="PANTHER" id="PTHR20275">
    <property type="entry name" value="NAD KINASE"/>
    <property type="match status" value="1"/>
</dbReference>
<evidence type="ECO:0000313" key="1">
    <source>
        <dbReference type="EMBL" id="OGI46939.1"/>
    </source>
</evidence>
<dbReference type="PANTHER" id="PTHR20275:SF0">
    <property type="entry name" value="NAD KINASE"/>
    <property type="match status" value="1"/>
</dbReference>
<dbReference type="GO" id="GO:0006741">
    <property type="term" value="P:NADP+ biosynthetic process"/>
    <property type="evidence" value="ECO:0007669"/>
    <property type="project" value="TreeGrafter"/>
</dbReference>